<dbReference type="NCBIfam" id="TIGR00877">
    <property type="entry name" value="purD"/>
    <property type="match status" value="1"/>
</dbReference>
<dbReference type="Gene3D" id="3.30.470.20">
    <property type="entry name" value="ATP-grasp fold, B domain"/>
    <property type="match status" value="1"/>
</dbReference>
<dbReference type="SUPFAM" id="SSF52440">
    <property type="entry name" value="PreATP-grasp domain"/>
    <property type="match status" value="1"/>
</dbReference>
<dbReference type="InterPro" id="IPR011761">
    <property type="entry name" value="ATP-grasp"/>
</dbReference>
<dbReference type="SUPFAM" id="SSF56059">
    <property type="entry name" value="Glutathione synthetase ATP-binding domain-like"/>
    <property type="match status" value="1"/>
</dbReference>
<evidence type="ECO:0000256" key="4">
    <source>
        <dbReference type="ARBA" id="ARBA00022741"/>
    </source>
</evidence>
<evidence type="ECO:0000256" key="7">
    <source>
        <dbReference type="ARBA" id="ARBA00038345"/>
    </source>
</evidence>
<dbReference type="SMART" id="SM01210">
    <property type="entry name" value="GARS_C"/>
    <property type="match status" value="1"/>
</dbReference>
<evidence type="ECO:0000256" key="6">
    <source>
        <dbReference type="ARBA" id="ARBA00022840"/>
    </source>
</evidence>
<dbReference type="SUPFAM" id="SSF51246">
    <property type="entry name" value="Rudiment single hybrid motif"/>
    <property type="match status" value="1"/>
</dbReference>
<evidence type="ECO:0000259" key="11">
    <source>
        <dbReference type="PROSITE" id="PS50975"/>
    </source>
</evidence>
<reference evidence="12 13" key="1">
    <citation type="submission" date="2019-08" db="EMBL/GenBank/DDBJ databases">
        <authorList>
            <person name="Alioto T."/>
            <person name="Alioto T."/>
            <person name="Gomez Garrido J."/>
        </authorList>
    </citation>
    <scope>NUCLEOTIDE SEQUENCE [LARGE SCALE GENOMIC DNA]</scope>
</reference>
<dbReference type="PANTHER" id="PTHR43472:SF1">
    <property type="entry name" value="PHOSPHORIBOSYLAMINE--GLYCINE LIGASE, CHLOROPLASTIC"/>
    <property type="match status" value="1"/>
</dbReference>
<dbReference type="PROSITE" id="PS50975">
    <property type="entry name" value="ATP_GRASP"/>
    <property type="match status" value="1"/>
</dbReference>
<keyword evidence="13" id="KW-1185">Reference proteome</keyword>
<dbReference type="GO" id="GO:0005524">
    <property type="term" value="F:ATP binding"/>
    <property type="evidence" value="ECO:0007669"/>
    <property type="project" value="UniProtKB-UniRule"/>
</dbReference>
<comment type="similarity">
    <text evidence="7">Belongs to the GARS family.</text>
</comment>
<evidence type="ECO:0000256" key="3">
    <source>
        <dbReference type="ARBA" id="ARBA00022598"/>
    </source>
</evidence>
<dbReference type="EC" id="6.3.4.13" evidence="2"/>
<evidence type="ECO:0000313" key="13">
    <source>
        <dbReference type="Proteomes" id="UP000325440"/>
    </source>
</evidence>
<gene>
    <name evidence="12" type="ORF">CINCED_3A012835</name>
</gene>
<dbReference type="PANTHER" id="PTHR43472">
    <property type="entry name" value="PHOSPHORIBOSYLAMINE--GLYCINE LIGASE"/>
    <property type="match status" value="1"/>
</dbReference>
<dbReference type="Gene3D" id="3.40.50.20">
    <property type="match status" value="1"/>
</dbReference>
<dbReference type="OrthoDB" id="2018833at2759"/>
<dbReference type="Gene3D" id="3.30.1490.20">
    <property type="entry name" value="ATP-grasp fold, A domain"/>
    <property type="match status" value="1"/>
</dbReference>
<dbReference type="InterPro" id="IPR020559">
    <property type="entry name" value="PRibGlycinamide_synth_CS"/>
</dbReference>
<dbReference type="InterPro" id="IPR000115">
    <property type="entry name" value="PRibGlycinamide_synth"/>
</dbReference>
<dbReference type="InterPro" id="IPR037123">
    <property type="entry name" value="PRibGlycinamide_synth_C_sf"/>
</dbReference>
<dbReference type="Gene3D" id="3.90.600.10">
    <property type="entry name" value="Phosphoribosylglycinamide synthetase, C-terminal domain"/>
    <property type="match status" value="1"/>
</dbReference>
<dbReference type="PROSITE" id="PS00184">
    <property type="entry name" value="GARS"/>
    <property type="match status" value="1"/>
</dbReference>
<dbReference type="UniPathway" id="UPA00074">
    <property type="reaction ID" value="UER00125"/>
</dbReference>
<keyword evidence="3" id="KW-0436">Ligase</keyword>
<dbReference type="EMBL" id="CABPRJ010000100">
    <property type="protein sequence ID" value="VVC27377.1"/>
    <property type="molecule type" value="Genomic_DNA"/>
</dbReference>
<dbReference type="Proteomes" id="UP000325440">
    <property type="component" value="Unassembled WGS sequence"/>
</dbReference>
<dbReference type="AlphaFoldDB" id="A0A5E4MAH1"/>
<evidence type="ECO:0000256" key="2">
    <source>
        <dbReference type="ARBA" id="ARBA00013255"/>
    </source>
</evidence>
<dbReference type="Pfam" id="PF02843">
    <property type="entry name" value="GARS_C"/>
    <property type="match status" value="1"/>
</dbReference>
<name>A0A5E4MAH1_9HEMI</name>
<evidence type="ECO:0000256" key="1">
    <source>
        <dbReference type="ARBA" id="ARBA00005174"/>
    </source>
</evidence>
<dbReference type="InterPro" id="IPR020562">
    <property type="entry name" value="PRibGlycinamide_synth_N"/>
</dbReference>
<evidence type="ECO:0000256" key="10">
    <source>
        <dbReference type="PROSITE-ProRule" id="PRU00409"/>
    </source>
</evidence>
<evidence type="ECO:0000256" key="5">
    <source>
        <dbReference type="ARBA" id="ARBA00022755"/>
    </source>
</evidence>
<keyword evidence="6 10" id="KW-0067">ATP-binding</keyword>
<dbReference type="Pfam" id="PF02844">
    <property type="entry name" value="GARS_N"/>
    <property type="match status" value="1"/>
</dbReference>
<evidence type="ECO:0000256" key="8">
    <source>
        <dbReference type="ARBA" id="ARBA00042242"/>
    </source>
</evidence>
<dbReference type="GO" id="GO:0004637">
    <property type="term" value="F:phosphoribosylamine-glycine ligase activity"/>
    <property type="evidence" value="ECO:0007669"/>
    <property type="project" value="UniProtKB-EC"/>
</dbReference>
<dbReference type="GO" id="GO:0046872">
    <property type="term" value="F:metal ion binding"/>
    <property type="evidence" value="ECO:0007669"/>
    <property type="project" value="InterPro"/>
</dbReference>
<proteinExistence type="inferred from homology"/>
<organism evidence="12 13">
    <name type="scientific">Cinara cedri</name>
    <dbReference type="NCBI Taxonomy" id="506608"/>
    <lineage>
        <taxon>Eukaryota</taxon>
        <taxon>Metazoa</taxon>
        <taxon>Ecdysozoa</taxon>
        <taxon>Arthropoda</taxon>
        <taxon>Hexapoda</taxon>
        <taxon>Insecta</taxon>
        <taxon>Pterygota</taxon>
        <taxon>Neoptera</taxon>
        <taxon>Paraneoptera</taxon>
        <taxon>Hemiptera</taxon>
        <taxon>Sternorrhyncha</taxon>
        <taxon>Aphidomorpha</taxon>
        <taxon>Aphidoidea</taxon>
        <taxon>Aphididae</taxon>
        <taxon>Lachninae</taxon>
        <taxon>Cinara</taxon>
    </lineage>
</organism>
<evidence type="ECO:0000313" key="12">
    <source>
        <dbReference type="EMBL" id="VVC27377.1"/>
    </source>
</evidence>
<keyword evidence="5" id="KW-0658">Purine biosynthesis</keyword>
<protein>
    <recommendedName>
        <fullName evidence="2">phosphoribosylamine--glycine ligase</fullName>
        <ecNumber evidence="2">6.3.4.13</ecNumber>
    </recommendedName>
    <alternativeName>
        <fullName evidence="8">Glycinamide ribonucleotide synthetase</fullName>
    </alternativeName>
    <alternativeName>
        <fullName evidence="9">Phosphoribosylglycinamide synthetase</fullName>
    </alternativeName>
</protein>
<dbReference type="GO" id="GO:0009113">
    <property type="term" value="P:purine nucleobase biosynthetic process"/>
    <property type="evidence" value="ECO:0007669"/>
    <property type="project" value="InterPro"/>
</dbReference>
<dbReference type="SMART" id="SM01209">
    <property type="entry name" value="GARS_A"/>
    <property type="match status" value="1"/>
</dbReference>
<keyword evidence="4 10" id="KW-0547">Nucleotide-binding</keyword>
<comment type="pathway">
    <text evidence="1">Purine metabolism; IMP biosynthesis via de novo pathway; N(1)-(5-phospho-D-ribosyl)glycinamide from 5-phospho-alpha-D-ribose 1-diphosphate: step 2/2.</text>
</comment>
<dbReference type="Pfam" id="PF01071">
    <property type="entry name" value="GARS_A"/>
    <property type="match status" value="1"/>
</dbReference>
<dbReference type="HAMAP" id="MF_00138">
    <property type="entry name" value="GARS"/>
    <property type="match status" value="1"/>
</dbReference>
<dbReference type="InterPro" id="IPR016185">
    <property type="entry name" value="PreATP-grasp_dom_sf"/>
</dbReference>
<feature type="domain" description="ATP-grasp" evidence="11">
    <location>
        <begin position="107"/>
        <end position="317"/>
    </location>
</feature>
<sequence>MKVLIIGSGGREHAILCALNKSPMLTKLYMTPGCQATENLATLVDINPSNSMDVTQFCKRENIELVVVGPEQPIINGLSDDLTAEGINVFAPTKAAAKLEASKSFTKELCKQYSIPTAKYEYFVDENSAKNFVKSRKIKFPLVIKANGLAAGKGVIICDTEDEAFSTINSMLVEKKFGESGEEIIIEEFLAGKEVSFFVLVDGLTTAMLGSARDYKRVRENNEGPNTGGMGAYSSPSIISKEMEQKIIQRIIYPTIQALVNMGTPYRGILFAGLMITKDGPKLLEYNIRLGDPEAQVILPRIDPNCDLLKLMLSVVQGKLNTKMVELDNKSTVCVVVASEGYPNDYKKGEIIKGLDKIESIPDVSLFHAGTKLDENGNWISDGGRVLNVVAEGNTVEEAKSKVYSALNFLEWPGGVFRYDIGLSEK</sequence>
<dbReference type="InterPro" id="IPR013815">
    <property type="entry name" value="ATP_grasp_subdomain_1"/>
</dbReference>
<dbReference type="InterPro" id="IPR011054">
    <property type="entry name" value="Rudment_hybrid_motif"/>
</dbReference>
<accession>A0A5E4MAH1</accession>
<dbReference type="InterPro" id="IPR020561">
    <property type="entry name" value="PRibGlycinamid_synth_ATP-grasp"/>
</dbReference>
<evidence type="ECO:0000256" key="9">
    <source>
        <dbReference type="ARBA" id="ARBA00042864"/>
    </source>
</evidence>
<dbReference type="InterPro" id="IPR020560">
    <property type="entry name" value="PRibGlycinamide_synth_C-dom"/>
</dbReference>
<dbReference type="GO" id="GO:0006189">
    <property type="term" value="P:'de novo' IMP biosynthetic process"/>
    <property type="evidence" value="ECO:0007669"/>
    <property type="project" value="UniProtKB-UniPathway"/>
</dbReference>